<organism evidence="1 2">
    <name type="scientific">Papaver atlanticum</name>
    <dbReference type="NCBI Taxonomy" id="357466"/>
    <lineage>
        <taxon>Eukaryota</taxon>
        <taxon>Viridiplantae</taxon>
        <taxon>Streptophyta</taxon>
        <taxon>Embryophyta</taxon>
        <taxon>Tracheophyta</taxon>
        <taxon>Spermatophyta</taxon>
        <taxon>Magnoliopsida</taxon>
        <taxon>Ranunculales</taxon>
        <taxon>Papaveraceae</taxon>
        <taxon>Papaveroideae</taxon>
        <taxon>Papaver</taxon>
    </lineage>
</organism>
<dbReference type="EMBL" id="JAJJMB010018262">
    <property type="protein sequence ID" value="KAI3830477.1"/>
    <property type="molecule type" value="Genomic_DNA"/>
</dbReference>
<proteinExistence type="predicted"/>
<reference evidence="1" key="1">
    <citation type="submission" date="2022-04" db="EMBL/GenBank/DDBJ databases">
        <title>A functionally conserved STORR gene fusion in Papaver species that diverged 16.8 million years ago.</title>
        <authorList>
            <person name="Catania T."/>
        </authorList>
    </citation>
    <scope>NUCLEOTIDE SEQUENCE</scope>
    <source>
        <strain evidence="1">S-188037</strain>
    </source>
</reference>
<gene>
    <name evidence="1" type="ORF">MKW98_030640</name>
</gene>
<keyword evidence="2" id="KW-1185">Reference proteome</keyword>
<name>A0AAD4RTV8_9MAGN</name>
<sequence>MDRLDLTSRKCYLASSVYCSAADMGLERGCLFYTLSEDQTLYIFEVEDNATTVIMPRLKLPTSWFLPTWIMMPTTANSQVAGRRRRITDLLLVSEITLHISSVIHWDDVVTL</sequence>
<comment type="caution">
    <text evidence="1">The sequence shown here is derived from an EMBL/GenBank/DDBJ whole genome shotgun (WGS) entry which is preliminary data.</text>
</comment>
<evidence type="ECO:0000313" key="2">
    <source>
        <dbReference type="Proteomes" id="UP001202328"/>
    </source>
</evidence>
<dbReference type="Proteomes" id="UP001202328">
    <property type="component" value="Unassembled WGS sequence"/>
</dbReference>
<evidence type="ECO:0008006" key="3">
    <source>
        <dbReference type="Google" id="ProtNLM"/>
    </source>
</evidence>
<protein>
    <recommendedName>
        <fullName evidence="3">DUF295 domain-containing protein</fullName>
    </recommendedName>
</protein>
<accession>A0AAD4RTV8</accession>
<evidence type="ECO:0000313" key="1">
    <source>
        <dbReference type="EMBL" id="KAI3830477.1"/>
    </source>
</evidence>
<dbReference type="AlphaFoldDB" id="A0AAD4RTV8"/>